<evidence type="ECO:0000313" key="2">
    <source>
        <dbReference type="EMBL" id="CAA9415248.1"/>
    </source>
</evidence>
<feature type="compositionally biased region" description="Pro residues" evidence="1">
    <location>
        <begin position="261"/>
        <end position="270"/>
    </location>
</feature>
<feature type="region of interest" description="Disordered" evidence="1">
    <location>
        <begin position="54"/>
        <end position="128"/>
    </location>
</feature>
<feature type="compositionally biased region" description="Basic residues" evidence="1">
    <location>
        <begin position="106"/>
        <end position="121"/>
    </location>
</feature>
<name>A0A6J4PI81_9PSEU</name>
<feature type="compositionally biased region" description="Basic residues" evidence="1">
    <location>
        <begin position="1"/>
        <end position="10"/>
    </location>
</feature>
<feature type="region of interest" description="Disordered" evidence="1">
    <location>
        <begin position="1"/>
        <end position="42"/>
    </location>
</feature>
<dbReference type="EMBL" id="CADCUS010000337">
    <property type="protein sequence ID" value="CAA9415248.1"/>
    <property type="molecule type" value="Genomic_DNA"/>
</dbReference>
<protein>
    <submittedName>
        <fullName evidence="2">Efflux ABC transporter, permease protein</fullName>
    </submittedName>
</protein>
<dbReference type="AlphaFoldDB" id="A0A6J4PI81"/>
<feature type="non-terminal residue" evidence="2">
    <location>
        <position position="1"/>
    </location>
</feature>
<organism evidence="2">
    <name type="scientific">uncultured Pseudonocardia sp</name>
    <dbReference type="NCBI Taxonomy" id="211455"/>
    <lineage>
        <taxon>Bacteria</taxon>
        <taxon>Bacillati</taxon>
        <taxon>Actinomycetota</taxon>
        <taxon>Actinomycetes</taxon>
        <taxon>Pseudonocardiales</taxon>
        <taxon>Pseudonocardiaceae</taxon>
        <taxon>Pseudonocardia</taxon>
        <taxon>environmental samples</taxon>
    </lineage>
</organism>
<sequence>ERARRGHRRGGGREAEPHQDQAGARPAGRHDPRAGHVRAGVRLHLRWRHRPLRRRGGLPRVPHRGDLRPDRRVRGDDHRRRAGRGRPQGDHRPVPVAADGALGGAHRAHPVRRAQQRHRARRDVADGPAGRLADQHLVRRGAARLRAAAGLRLRHLVGVRVGRPAGAEPRGHQQRLVHRDLPAHVPGEHVRPAGHAARPRPRLRRVEPHLRGHAGGARPVRQPRPQPAGRRADGVAAAEPGALHADLGRGRPARVRAAGQPPVPPGGEPL</sequence>
<accession>A0A6J4PI81</accession>
<gene>
    <name evidence="2" type="ORF">AVDCRST_MAG66-2289</name>
</gene>
<feature type="non-terminal residue" evidence="2">
    <location>
        <position position="270"/>
    </location>
</feature>
<feature type="region of interest" description="Disordered" evidence="1">
    <location>
        <begin position="185"/>
        <end position="270"/>
    </location>
</feature>
<reference evidence="2" key="1">
    <citation type="submission" date="2020-02" db="EMBL/GenBank/DDBJ databases">
        <authorList>
            <person name="Meier V. D."/>
        </authorList>
    </citation>
    <scope>NUCLEOTIDE SEQUENCE</scope>
    <source>
        <strain evidence="2">AVDCRST_MAG66</strain>
    </source>
</reference>
<proteinExistence type="predicted"/>
<feature type="compositionally biased region" description="Basic and acidic residues" evidence="1">
    <location>
        <begin position="63"/>
        <end position="79"/>
    </location>
</feature>
<evidence type="ECO:0000256" key="1">
    <source>
        <dbReference type="SAM" id="MobiDB-lite"/>
    </source>
</evidence>